<sequence length="235" mass="27121">MNHNNTRFSFIQVIEGLEGVIVIIVGYLSFFLRPLRDRWGLSKEQALQTFPGDEIVPVPKTRFTHAIEINAPSKYVWPWIAQIGQGKGGFYTYEALENLVGLNIYNSDAVLSEFQNPQIGDKVGFAPKDALPIVICDHGRCMAIENALDMDTNKLYNPKVGRPKNYLHLTWLWYVEDIDEKRSRFISRNRVDFSPWFKNKLMFGSFSEPIVFAMDRKMCLGIKKRAERLFTNSFS</sequence>
<accession>A0ABY5Y636</accession>
<keyword evidence="3" id="KW-1185">Reference proteome</keyword>
<keyword evidence="1" id="KW-0472">Membrane</keyword>
<proteinExistence type="predicted"/>
<evidence type="ECO:0000256" key="1">
    <source>
        <dbReference type="SAM" id="Phobius"/>
    </source>
</evidence>
<protein>
    <submittedName>
        <fullName evidence="2">Uncharacterized protein</fullName>
    </submittedName>
</protein>
<dbReference type="Proteomes" id="UP001059209">
    <property type="component" value="Chromosome"/>
</dbReference>
<dbReference type="EMBL" id="CP104205">
    <property type="protein sequence ID" value="UWX54478.1"/>
    <property type="molecule type" value="Genomic_DNA"/>
</dbReference>
<organism evidence="2 3">
    <name type="scientific">Maribacter litopenaei</name>
    <dbReference type="NCBI Taxonomy" id="2976127"/>
    <lineage>
        <taxon>Bacteria</taxon>
        <taxon>Pseudomonadati</taxon>
        <taxon>Bacteroidota</taxon>
        <taxon>Flavobacteriia</taxon>
        <taxon>Flavobacteriales</taxon>
        <taxon>Flavobacteriaceae</taxon>
        <taxon>Maribacter</taxon>
    </lineage>
</organism>
<reference evidence="2" key="1">
    <citation type="submission" date="2022-09" db="EMBL/GenBank/DDBJ databases">
        <title>Maribacter litopenaei sp. nov., isolated from the intestinal tract of the Pacific White Shrimp, Litopenaeus vannamei.</title>
        <authorList>
            <person name="Kim S.Y."/>
            <person name="Hwang C.Y."/>
        </authorList>
    </citation>
    <scope>NUCLEOTIDE SEQUENCE</scope>
    <source>
        <strain evidence="2">HL-LV01</strain>
    </source>
</reference>
<evidence type="ECO:0000313" key="2">
    <source>
        <dbReference type="EMBL" id="UWX54478.1"/>
    </source>
</evidence>
<keyword evidence="1" id="KW-1133">Transmembrane helix</keyword>
<evidence type="ECO:0000313" key="3">
    <source>
        <dbReference type="Proteomes" id="UP001059209"/>
    </source>
</evidence>
<keyword evidence="1" id="KW-0812">Transmembrane</keyword>
<name>A0ABY5Y636_9FLAO</name>
<dbReference type="RefSeq" id="WP_260572337.1">
    <property type="nucleotide sequence ID" value="NZ_CP104205.1"/>
</dbReference>
<gene>
    <name evidence="2" type="ORF">NYZ99_16410</name>
</gene>
<feature type="transmembrane region" description="Helical" evidence="1">
    <location>
        <begin position="12"/>
        <end position="32"/>
    </location>
</feature>